<proteinExistence type="predicted"/>
<reference evidence="1" key="2">
    <citation type="journal article" date="2015" name="Fish Shellfish Immunol.">
        <title>Early steps in the European eel (Anguilla anguilla)-Vibrio vulnificus interaction in the gills: Role of the RtxA13 toxin.</title>
        <authorList>
            <person name="Callol A."/>
            <person name="Pajuelo D."/>
            <person name="Ebbesson L."/>
            <person name="Teles M."/>
            <person name="MacKenzie S."/>
            <person name="Amaro C."/>
        </authorList>
    </citation>
    <scope>NUCLEOTIDE SEQUENCE</scope>
</reference>
<name>A0A0E9P9C7_ANGAN</name>
<organism evidence="1">
    <name type="scientific">Anguilla anguilla</name>
    <name type="common">European freshwater eel</name>
    <name type="synonym">Muraena anguilla</name>
    <dbReference type="NCBI Taxonomy" id="7936"/>
    <lineage>
        <taxon>Eukaryota</taxon>
        <taxon>Metazoa</taxon>
        <taxon>Chordata</taxon>
        <taxon>Craniata</taxon>
        <taxon>Vertebrata</taxon>
        <taxon>Euteleostomi</taxon>
        <taxon>Actinopterygii</taxon>
        <taxon>Neopterygii</taxon>
        <taxon>Teleostei</taxon>
        <taxon>Anguilliformes</taxon>
        <taxon>Anguillidae</taxon>
        <taxon>Anguilla</taxon>
    </lineage>
</organism>
<evidence type="ECO:0000313" key="1">
    <source>
        <dbReference type="EMBL" id="JAH00443.1"/>
    </source>
</evidence>
<sequence length="45" mass="4991">MLELDYFGVHTFVAGFIQSDRFISILNLAHLTPLISTSTRPPAAE</sequence>
<accession>A0A0E9P9C7</accession>
<dbReference type="AlphaFoldDB" id="A0A0E9P9C7"/>
<dbReference type="EMBL" id="GBXM01108134">
    <property type="protein sequence ID" value="JAH00443.1"/>
    <property type="molecule type" value="Transcribed_RNA"/>
</dbReference>
<reference evidence="1" key="1">
    <citation type="submission" date="2014-11" db="EMBL/GenBank/DDBJ databases">
        <authorList>
            <person name="Amaro Gonzalez C."/>
        </authorList>
    </citation>
    <scope>NUCLEOTIDE SEQUENCE</scope>
</reference>
<protein>
    <submittedName>
        <fullName evidence="1">Uncharacterized protein</fullName>
    </submittedName>
</protein>